<evidence type="ECO:0000256" key="3">
    <source>
        <dbReference type="ARBA" id="ARBA00012239"/>
    </source>
</evidence>
<dbReference type="NCBIfam" id="TIGR01979">
    <property type="entry name" value="sufS"/>
    <property type="match status" value="1"/>
</dbReference>
<keyword evidence="5 8" id="KW-0663">Pyridoxal phosphate</keyword>
<dbReference type="SUPFAM" id="SSF53383">
    <property type="entry name" value="PLP-dependent transferases"/>
    <property type="match status" value="1"/>
</dbReference>
<dbReference type="Gene3D" id="3.40.640.10">
    <property type="entry name" value="Type I PLP-dependent aspartate aminotransferase-like (Major domain)"/>
    <property type="match status" value="1"/>
</dbReference>
<reference evidence="10 11" key="1">
    <citation type="journal article" date="2015" name="Genome Announc.">
        <title>Genome Sequence of Lactobacillus curieae CCTCC M 2011381T, a Novel Producer of Gamma-aminobutyric Acid.</title>
        <authorList>
            <person name="Wang Y."/>
            <person name="Wang Y."/>
            <person name="Lang C."/>
            <person name="Wei D."/>
            <person name="Xu P."/>
            <person name="Xie J."/>
        </authorList>
    </citation>
    <scope>NUCLEOTIDE SEQUENCE [LARGE SCALE GENOMIC DNA]</scope>
    <source>
        <strain evidence="10 11">CCTCC M 2011381</strain>
    </source>
</reference>
<dbReference type="InterPro" id="IPR000192">
    <property type="entry name" value="Aminotrans_V_dom"/>
</dbReference>
<dbReference type="InterPro" id="IPR015422">
    <property type="entry name" value="PyrdxlP-dep_Trfase_small"/>
</dbReference>
<comment type="cofactor">
    <cofactor evidence="1 7">
        <name>pyridoxal 5'-phosphate</name>
        <dbReference type="ChEBI" id="CHEBI:597326"/>
    </cofactor>
</comment>
<keyword evidence="4 8" id="KW-0808">Transferase</keyword>
<dbReference type="EC" id="2.8.1.7" evidence="3 8"/>
<comment type="catalytic activity">
    <reaction evidence="6 8">
        <text>(sulfur carrier)-H + L-cysteine = (sulfur carrier)-SH + L-alanine</text>
        <dbReference type="Rhea" id="RHEA:43892"/>
        <dbReference type="Rhea" id="RHEA-COMP:14737"/>
        <dbReference type="Rhea" id="RHEA-COMP:14739"/>
        <dbReference type="ChEBI" id="CHEBI:29917"/>
        <dbReference type="ChEBI" id="CHEBI:35235"/>
        <dbReference type="ChEBI" id="CHEBI:57972"/>
        <dbReference type="ChEBI" id="CHEBI:64428"/>
        <dbReference type="EC" id="2.8.1.7"/>
    </reaction>
</comment>
<dbReference type="PIRSF" id="PIRSF005572">
    <property type="entry name" value="NifS"/>
    <property type="match status" value="1"/>
</dbReference>
<dbReference type="OrthoDB" id="9804366at2"/>
<sequence>MDKDNKVYLDNAATAPIAPNVISVIENYYKDCKVNVHRGMYNSAQLVTDQFELVRSKMAKFINAPEPENIVFTSGATDSLNMVAFGFATKLLNPGDHILTTVLEHHSNFVCWQQVANQTGASLDIVHLDNNGYLDQSELSKLLKNHPKIVAISMMSNVLGTVQPIKSISKTVHDAGGYIVVDAAQAIPHLPVDVQDLDVDFLAFSGHKLYGPTGIGVLYGKLDLLTQMNPVRFGGEMIDNVTETETTFQPAPIKFEAGTPNIAGVLGLGAAIDYLSKQDFDNLISKERRLVCYLFSELEKIPNAKLYGPKEAYAHTSVISFNIANYHPHDVATILDNYGVEVRAGHHCAMPLMQELHTESVVRVSLSFLNTEEDIDQLIFGLKKVADILS</sequence>
<dbReference type="GO" id="GO:0030170">
    <property type="term" value="F:pyridoxal phosphate binding"/>
    <property type="evidence" value="ECO:0007669"/>
    <property type="project" value="UniProtKB-UniRule"/>
</dbReference>
<evidence type="ECO:0000256" key="1">
    <source>
        <dbReference type="ARBA" id="ARBA00001933"/>
    </source>
</evidence>
<dbReference type="PANTHER" id="PTHR43586:SF8">
    <property type="entry name" value="CYSTEINE DESULFURASE 1, CHLOROPLASTIC"/>
    <property type="match status" value="1"/>
</dbReference>
<dbReference type="GO" id="GO:0031071">
    <property type="term" value="F:cysteine desulfurase activity"/>
    <property type="evidence" value="ECO:0007669"/>
    <property type="project" value="UniProtKB-UniRule"/>
</dbReference>
<evidence type="ECO:0000256" key="5">
    <source>
        <dbReference type="ARBA" id="ARBA00022898"/>
    </source>
</evidence>
<dbReference type="GO" id="GO:0006534">
    <property type="term" value="P:cysteine metabolic process"/>
    <property type="evidence" value="ECO:0007669"/>
    <property type="project" value="UniProtKB-UniRule"/>
</dbReference>
<accession>A0A1S6QHL1</accession>
<dbReference type="AlphaFoldDB" id="A0A1S6QHL1"/>
<dbReference type="InterPro" id="IPR015421">
    <property type="entry name" value="PyrdxlP-dep_Trfase_major"/>
</dbReference>
<evidence type="ECO:0000256" key="8">
    <source>
        <dbReference type="RuleBase" id="RU004506"/>
    </source>
</evidence>
<dbReference type="InterPro" id="IPR010970">
    <property type="entry name" value="Cys_dSase_SufS"/>
</dbReference>
<protein>
    <recommendedName>
        <fullName evidence="3 8">Cysteine desulfurase</fullName>
        <ecNumber evidence="3 8">2.8.1.7</ecNumber>
    </recommendedName>
</protein>
<dbReference type="KEGG" id="lcu:PL11_003710"/>
<evidence type="ECO:0000256" key="7">
    <source>
        <dbReference type="RuleBase" id="RU004504"/>
    </source>
</evidence>
<dbReference type="Gene3D" id="3.90.1150.10">
    <property type="entry name" value="Aspartate Aminotransferase, domain 1"/>
    <property type="match status" value="1"/>
</dbReference>
<dbReference type="InterPro" id="IPR020578">
    <property type="entry name" value="Aminotrans_V_PyrdxlP_BS"/>
</dbReference>
<dbReference type="Proteomes" id="UP000030361">
    <property type="component" value="Chromosome"/>
</dbReference>
<dbReference type="eggNOG" id="COG0520">
    <property type="taxonomic scope" value="Bacteria"/>
</dbReference>
<dbReference type="PROSITE" id="PS00595">
    <property type="entry name" value="AA_TRANSFER_CLASS_5"/>
    <property type="match status" value="1"/>
</dbReference>
<evidence type="ECO:0000259" key="9">
    <source>
        <dbReference type="Pfam" id="PF00266"/>
    </source>
</evidence>
<keyword evidence="11" id="KW-1185">Reference proteome</keyword>
<dbReference type="CDD" id="cd06453">
    <property type="entry name" value="SufS_like"/>
    <property type="match status" value="1"/>
</dbReference>
<dbReference type="EMBL" id="CP018906">
    <property type="protein sequence ID" value="AQW21091.1"/>
    <property type="molecule type" value="Genomic_DNA"/>
</dbReference>
<feature type="domain" description="Aminotransferase class V" evidence="9">
    <location>
        <begin position="7"/>
        <end position="378"/>
    </location>
</feature>
<evidence type="ECO:0000313" key="10">
    <source>
        <dbReference type="EMBL" id="AQW21091.1"/>
    </source>
</evidence>
<evidence type="ECO:0000256" key="6">
    <source>
        <dbReference type="ARBA" id="ARBA00050776"/>
    </source>
</evidence>
<evidence type="ECO:0000313" key="11">
    <source>
        <dbReference type="Proteomes" id="UP000030361"/>
    </source>
</evidence>
<evidence type="ECO:0000256" key="4">
    <source>
        <dbReference type="ARBA" id="ARBA00022679"/>
    </source>
</evidence>
<dbReference type="Pfam" id="PF00266">
    <property type="entry name" value="Aminotran_5"/>
    <property type="match status" value="1"/>
</dbReference>
<dbReference type="PANTHER" id="PTHR43586">
    <property type="entry name" value="CYSTEINE DESULFURASE"/>
    <property type="match status" value="1"/>
</dbReference>
<dbReference type="InterPro" id="IPR015424">
    <property type="entry name" value="PyrdxlP-dep_Trfase"/>
</dbReference>
<evidence type="ECO:0000256" key="2">
    <source>
        <dbReference type="ARBA" id="ARBA00010447"/>
    </source>
</evidence>
<comment type="function">
    <text evidence="8">Catalyzes the removal of elemental sulfur and selenium atoms from L-cysteine, L-cystine, L-selenocysteine, and L-selenocystine to produce L-alanine.</text>
</comment>
<dbReference type="InterPro" id="IPR016454">
    <property type="entry name" value="Cysteine_dSase"/>
</dbReference>
<proteinExistence type="inferred from homology"/>
<gene>
    <name evidence="10" type="ORF">PL11_003710</name>
</gene>
<dbReference type="RefSeq" id="WP_035166449.1">
    <property type="nucleotide sequence ID" value="NZ_CP018906.1"/>
</dbReference>
<comment type="similarity">
    <text evidence="2 8">Belongs to the class-V pyridoxal-phosphate-dependent aminotransferase family. Csd subfamily.</text>
</comment>
<name>A0A1S6QHL1_9LACO</name>
<organism evidence="10 11">
    <name type="scientific">Lentilactobacillus curieae</name>
    <dbReference type="NCBI Taxonomy" id="1138822"/>
    <lineage>
        <taxon>Bacteria</taxon>
        <taxon>Bacillati</taxon>
        <taxon>Bacillota</taxon>
        <taxon>Bacilli</taxon>
        <taxon>Lactobacillales</taxon>
        <taxon>Lactobacillaceae</taxon>
        <taxon>Lentilactobacillus</taxon>
    </lineage>
</organism>